<keyword evidence="2" id="KW-1185">Reference proteome</keyword>
<dbReference type="Proteomes" id="UP001476798">
    <property type="component" value="Unassembled WGS sequence"/>
</dbReference>
<proteinExistence type="predicted"/>
<name>A0ABV0N576_9TELE</name>
<sequence>MLDIYWTPGELSSEPDHECKTVTLCDTVPNKPKYCNWLQGVSLWLIGGCWSDCRVEPISCLISFMQTQIGLQMARCPQIMEKWFASCCFHLLECKSTENVFAGPTYQ</sequence>
<protein>
    <submittedName>
        <fullName evidence="1">Uncharacterized protein</fullName>
    </submittedName>
</protein>
<comment type="caution">
    <text evidence="1">The sequence shown here is derived from an EMBL/GenBank/DDBJ whole genome shotgun (WGS) entry which is preliminary data.</text>
</comment>
<dbReference type="EMBL" id="JAHRIO010024317">
    <property type="protein sequence ID" value="MEQ2166535.1"/>
    <property type="molecule type" value="Genomic_DNA"/>
</dbReference>
<evidence type="ECO:0000313" key="1">
    <source>
        <dbReference type="EMBL" id="MEQ2166535.1"/>
    </source>
</evidence>
<reference evidence="1 2" key="1">
    <citation type="submission" date="2021-06" db="EMBL/GenBank/DDBJ databases">
        <authorList>
            <person name="Palmer J.M."/>
        </authorList>
    </citation>
    <scope>NUCLEOTIDE SEQUENCE [LARGE SCALE GENOMIC DNA]</scope>
    <source>
        <strain evidence="1 2">GA_2019</strain>
        <tissue evidence="1">Muscle</tissue>
    </source>
</reference>
<gene>
    <name evidence="1" type="ORF">GOODEAATRI_029384</name>
</gene>
<accession>A0ABV0N576</accession>
<organism evidence="1 2">
    <name type="scientific">Goodea atripinnis</name>
    <dbReference type="NCBI Taxonomy" id="208336"/>
    <lineage>
        <taxon>Eukaryota</taxon>
        <taxon>Metazoa</taxon>
        <taxon>Chordata</taxon>
        <taxon>Craniata</taxon>
        <taxon>Vertebrata</taxon>
        <taxon>Euteleostomi</taxon>
        <taxon>Actinopterygii</taxon>
        <taxon>Neopterygii</taxon>
        <taxon>Teleostei</taxon>
        <taxon>Neoteleostei</taxon>
        <taxon>Acanthomorphata</taxon>
        <taxon>Ovalentaria</taxon>
        <taxon>Atherinomorphae</taxon>
        <taxon>Cyprinodontiformes</taxon>
        <taxon>Goodeidae</taxon>
        <taxon>Goodea</taxon>
    </lineage>
</organism>
<evidence type="ECO:0000313" key="2">
    <source>
        <dbReference type="Proteomes" id="UP001476798"/>
    </source>
</evidence>